<proteinExistence type="predicted"/>
<organism evidence="5 6">
    <name type="scientific">Sediminitomix flava</name>
    <dbReference type="NCBI Taxonomy" id="379075"/>
    <lineage>
        <taxon>Bacteria</taxon>
        <taxon>Pseudomonadati</taxon>
        <taxon>Bacteroidota</taxon>
        <taxon>Cytophagia</taxon>
        <taxon>Cytophagales</taxon>
        <taxon>Flammeovirgaceae</taxon>
        <taxon>Sediminitomix</taxon>
    </lineage>
</organism>
<sequence>MKEELKDRTTIEILVRRFYDKVKEDELIGHIFNTMISDWESHIQLLTDFWETNLLFVSKYKGNPPKMHVDVDREMGNVIDQQHFDRWLQLWNQTVDESYEGKLAEQAKYRAGNIAFVLLSKMINART</sequence>
<evidence type="ECO:0000256" key="1">
    <source>
        <dbReference type="ARBA" id="ARBA00022448"/>
    </source>
</evidence>
<protein>
    <submittedName>
        <fullName evidence="5">Hemoglobin</fullName>
    </submittedName>
</protein>
<comment type="caution">
    <text evidence="5">The sequence shown here is derived from an EMBL/GenBank/DDBJ whole genome shotgun (WGS) entry which is preliminary data.</text>
</comment>
<dbReference type="AlphaFoldDB" id="A0A315YWH6"/>
<keyword evidence="6" id="KW-1185">Reference proteome</keyword>
<dbReference type="CDD" id="cd08916">
    <property type="entry name" value="TrHb3_P"/>
    <property type="match status" value="1"/>
</dbReference>
<dbReference type="GO" id="GO:0046872">
    <property type="term" value="F:metal ion binding"/>
    <property type="evidence" value="ECO:0007669"/>
    <property type="project" value="UniProtKB-KW"/>
</dbReference>
<dbReference type="GO" id="GO:0020037">
    <property type="term" value="F:heme binding"/>
    <property type="evidence" value="ECO:0007669"/>
    <property type="project" value="InterPro"/>
</dbReference>
<evidence type="ECO:0000256" key="2">
    <source>
        <dbReference type="ARBA" id="ARBA00022617"/>
    </source>
</evidence>
<reference evidence="5 6" key="1">
    <citation type="submission" date="2018-03" db="EMBL/GenBank/DDBJ databases">
        <title>Genomic Encyclopedia of Archaeal and Bacterial Type Strains, Phase II (KMG-II): from individual species to whole genera.</title>
        <authorList>
            <person name="Goeker M."/>
        </authorList>
    </citation>
    <scope>NUCLEOTIDE SEQUENCE [LARGE SCALE GENOMIC DNA]</scope>
    <source>
        <strain evidence="5 6">DSM 28229</strain>
    </source>
</reference>
<dbReference type="OrthoDB" id="25954at2"/>
<evidence type="ECO:0000256" key="3">
    <source>
        <dbReference type="ARBA" id="ARBA00022723"/>
    </source>
</evidence>
<dbReference type="EMBL" id="QGDO01000012">
    <property type="protein sequence ID" value="PWJ33674.1"/>
    <property type="molecule type" value="Genomic_DNA"/>
</dbReference>
<dbReference type="Gene3D" id="1.10.490.10">
    <property type="entry name" value="Globins"/>
    <property type="match status" value="1"/>
</dbReference>
<gene>
    <name evidence="5" type="ORF">BC781_11221</name>
</gene>
<evidence type="ECO:0000313" key="5">
    <source>
        <dbReference type="EMBL" id="PWJ33674.1"/>
    </source>
</evidence>
<dbReference type="GO" id="GO:0019825">
    <property type="term" value="F:oxygen binding"/>
    <property type="evidence" value="ECO:0007669"/>
    <property type="project" value="InterPro"/>
</dbReference>
<dbReference type="InterPro" id="IPR012292">
    <property type="entry name" value="Globin/Proto"/>
</dbReference>
<accession>A0A315YWH6</accession>
<keyword evidence="2" id="KW-0349">Heme</keyword>
<keyword evidence="1" id="KW-0813">Transport</keyword>
<dbReference type="SUPFAM" id="SSF46458">
    <property type="entry name" value="Globin-like"/>
    <property type="match status" value="1"/>
</dbReference>
<dbReference type="Pfam" id="PF01152">
    <property type="entry name" value="Bac_globin"/>
    <property type="match status" value="1"/>
</dbReference>
<dbReference type="InterPro" id="IPR009050">
    <property type="entry name" value="Globin-like_sf"/>
</dbReference>
<evidence type="ECO:0000256" key="4">
    <source>
        <dbReference type="ARBA" id="ARBA00023004"/>
    </source>
</evidence>
<name>A0A315YWH6_SEDFL</name>
<dbReference type="Proteomes" id="UP000245535">
    <property type="component" value="Unassembled WGS sequence"/>
</dbReference>
<keyword evidence="4" id="KW-0408">Iron</keyword>
<keyword evidence="3" id="KW-0479">Metal-binding</keyword>
<evidence type="ECO:0000313" key="6">
    <source>
        <dbReference type="Proteomes" id="UP000245535"/>
    </source>
</evidence>
<dbReference type="RefSeq" id="WP_109623163.1">
    <property type="nucleotide sequence ID" value="NZ_QGDO01000012.1"/>
</dbReference>
<dbReference type="InterPro" id="IPR001486">
    <property type="entry name" value="Hemoglobin_trunc"/>
</dbReference>